<dbReference type="Gene3D" id="3.20.20.80">
    <property type="entry name" value="Glycosidases"/>
    <property type="match status" value="1"/>
</dbReference>
<dbReference type="PRINTS" id="PR00742">
    <property type="entry name" value="GLHYDRLASE35"/>
</dbReference>
<feature type="domain" description="Glycoside hydrolase 35 catalytic" evidence="5">
    <location>
        <begin position="32"/>
        <end position="128"/>
    </location>
</feature>
<comment type="catalytic activity">
    <reaction evidence="1">
        <text>Hydrolysis of terminal non-reducing beta-D-galactose residues in beta-D-galactosides.</text>
        <dbReference type="EC" id="3.2.1.23"/>
    </reaction>
</comment>
<reference evidence="6 7" key="1">
    <citation type="journal article" date="2019" name="Genome Biol. Evol.">
        <title>Insights into the evolution of the New World diploid cottons (Gossypium, subgenus Houzingenia) based on genome sequencing.</title>
        <authorList>
            <person name="Grover C.E."/>
            <person name="Arick M.A. 2nd"/>
            <person name="Thrash A."/>
            <person name="Conover J.L."/>
            <person name="Sanders W.S."/>
            <person name="Peterson D.G."/>
            <person name="Frelichowski J.E."/>
            <person name="Scheffler J.A."/>
            <person name="Scheffler B.E."/>
            <person name="Wendel J.F."/>
        </authorList>
    </citation>
    <scope>NUCLEOTIDE SEQUENCE [LARGE SCALE GENOMIC DNA]</scope>
    <source>
        <strain evidence="6">185</strain>
        <tissue evidence="6">Leaf</tissue>
    </source>
</reference>
<evidence type="ECO:0000259" key="5">
    <source>
        <dbReference type="Pfam" id="PF01301"/>
    </source>
</evidence>
<dbReference type="InterPro" id="IPR001944">
    <property type="entry name" value="Glycoside_Hdrlase_35"/>
</dbReference>
<evidence type="ECO:0000256" key="2">
    <source>
        <dbReference type="ARBA" id="ARBA00009809"/>
    </source>
</evidence>
<dbReference type="EMBL" id="JABFAA010000013">
    <property type="protein sequence ID" value="MBA0699880.1"/>
    <property type="molecule type" value="Genomic_DNA"/>
</dbReference>
<proteinExistence type="inferred from homology"/>
<evidence type="ECO:0000313" key="6">
    <source>
        <dbReference type="EMBL" id="MBA0699880.1"/>
    </source>
</evidence>
<comment type="similarity">
    <text evidence="2">Belongs to the glycosyl hydrolase 35 family.</text>
</comment>
<dbReference type="GO" id="GO:0004565">
    <property type="term" value="F:beta-galactosidase activity"/>
    <property type="evidence" value="ECO:0007669"/>
    <property type="project" value="UniProtKB-EC"/>
</dbReference>
<evidence type="ECO:0000256" key="1">
    <source>
        <dbReference type="ARBA" id="ARBA00001412"/>
    </source>
</evidence>
<accession>A0A7J8YKS7</accession>
<name>A0A7J8YKS7_GOSAI</name>
<dbReference type="AlphaFoldDB" id="A0A7J8YKS7"/>
<gene>
    <name evidence="6" type="ORF">Goari_001482</name>
</gene>
<dbReference type="PANTHER" id="PTHR23421">
    <property type="entry name" value="BETA-GALACTOSIDASE RELATED"/>
    <property type="match status" value="1"/>
</dbReference>
<sequence>MNIFNILFSVLIFSFILFHSNAFNVTHDSRFIIIDGNHRIILSGSIHYSRSTAQVIIYMWPDLIRKAKEGGLDVVETYVFWNAHEPARRQYDFSENHDIIRFLKTIQDQGLYAILRIRPYTCAEWNYG</sequence>
<protein>
    <recommendedName>
        <fullName evidence="3">beta-galactosidase</fullName>
        <ecNumber evidence="3">3.2.1.23</ecNumber>
    </recommendedName>
</protein>
<dbReference type="SUPFAM" id="SSF51445">
    <property type="entry name" value="(Trans)glycosidases"/>
    <property type="match status" value="1"/>
</dbReference>
<dbReference type="Proteomes" id="UP000593577">
    <property type="component" value="Unassembled WGS sequence"/>
</dbReference>
<dbReference type="InterPro" id="IPR031330">
    <property type="entry name" value="Gly_Hdrlase_35_cat"/>
</dbReference>
<dbReference type="InterPro" id="IPR017853">
    <property type="entry name" value="GH"/>
</dbReference>
<feature type="signal peptide" evidence="4">
    <location>
        <begin position="1"/>
        <end position="22"/>
    </location>
</feature>
<evidence type="ECO:0000313" key="7">
    <source>
        <dbReference type="Proteomes" id="UP000593577"/>
    </source>
</evidence>
<organism evidence="6 7">
    <name type="scientific">Gossypium aridum</name>
    <name type="common">American cotton</name>
    <name type="synonym">Erioxylum aridum</name>
    <dbReference type="NCBI Taxonomy" id="34290"/>
    <lineage>
        <taxon>Eukaryota</taxon>
        <taxon>Viridiplantae</taxon>
        <taxon>Streptophyta</taxon>
        <taxon>Embryophyta</taxon>
        <taxon>Tracheophyta</taxon>
        <taxon>Spermatophyta</taxon>
        <taxon>Magnoliopsida</taxon>
        <taxon>eudicotyledons</taxon>
        <taxon>Gunneridae</taxon>
        <taxon>Pentapetalae</taxon>
        <taxon>rosids</taxon>
        <taxon>malvids</taxon>
        <taxon>Malvales</taxon>
        <taxon>Malvaceae</taxon>
        <taxon>Malvoideae</taxon>
        <taxon>Gossypium</taxon>
    </lineage>
</organism>
<dbReference type="GO" id="GO:0005975">
    <property type="term" value="P:carbohydrate metabolic process"/>
    <property type="evidence" value="ECO:0007669"/>
    <property type="project" value="InterPro"/>
</dbReference>
<feature type="chain" id="PRO_5029625069" description="beta-galactosidase" evidence="4">
    <location>
        <begin position="23"/>
        <end position="128"/>
    </location>
</feature>
<keyword evidence="7" id="KW-1185">Reference proteome</keyword>
<keyword evidence="4" id="KW-0732">Signal</keyword>
<evidence type="ECO:0000256" key="3">
    <source>
        <dbReference type="ARBA" id="ARBA00012756"/>
    </source>
</evidence>
<comment type="caution">
    <text evidence="6">The sequence shown here is derived from an EMBL/GenBank/DDBJ whole genome shotgun (WGS) entry which is preliminary data.</text>
</comment>
<evidence type="ECO:0000256" key="4">
    <source>
        <dbReference type="SAM" id="SignalP"/>
    </source>
</evidence>
<dbReference type="EC" id="3.2.1.23" evidence="3"/>
<dbReference type="Pfam" id="PF01301">
    <property type="entry name" value="Glyco_hydro_35"/>
    <property type="match status" value="1"/>
</dbReference>